<evidence type="ECO:0000313" key="2">
    <source>
        <dbReference type="Proteomes" id="UP001219934"/>
    </source>
</evidence>
<evidence type="ECO:0000313" key="1">
    <source>
        <dbReference type="EMBL" id="KAJ4940445.1"/>
    </source>
</evidence>
<accession>A0AAD6BCS4</accession>
<name>A0AAD6BCS4_9TELE</name>
<feature type="non-terminal residue" evidence="1">
    <location>
        <position position="1"/>
    </location>
</feature>
<gene>
    <name evidence="1" type="ORF">JOQ06_026748</name>
</gene>
<organism evidence="1 2">
    <name type="scientific">Pogonophryne albipinna</name>
    <dbReference type="NCBI Taxonomy" id="1090488"/>
    <lineage>
        <taxon>Eukaryota</taxon>
        <taxon>Metazoa</taxon>
        <taxon>Chordata</taxon>
        <taxon>Craniata</taxon>
        <taxon>Vertebrata</taxon>
        <taxon>Euteleostomi</taxon>
        <taxon>Actinopterygii</taxon>
        <taxon>Neopterygii</taxon>
        <taxon>Teleostei</taxon>
        <taxon>Neoteleostei</taxon>
        <taxon>Acanthomorphata</taxon>
        <taxon>Eupercaria</taxon>
        <taxon>Perciformes</taxon>
        <taxon>Notothenioidei</taxon>
        <taxon>Pogonophryne</taxon>
    </lineage>
</organism>
<reference evidence="1" key="1">
    <citation type="submission" date="2022-11" db="EMBL/GenBank/DDBJ databases">
        <title>Chromosome-level genome of Pogonophryne albipinna.</title>
        <authorList>
            <person name="Jo E."/>
        </authorList>
    </citation>
    <scope>NUCLEOTIDE SEQUENCE</scope>
    <source>
        <strain evidence="1">SGF0006</strain>
        <tissue evidence="1">Muscle</tissue>
    </source>
</reference>
<comment type="caution">
    <text evidence="1">The sequence shown here is derived from an EMBL/GenBank/DDBJ whole genome shotgun (WGS) entry which is preliminary data.</text>
</comment>
<dbReference type="AlphaFoldDB" id="A0AAD6BCS4"/>
<protein>
    <submittedName>
        <fullName evidence="1">Uncharacterized protein</fullName>
    </submittedName>
</protein>
<keyword evidence="2" id="KW-1185">Reference proteome</keyword>
<sequence>FYDHPLESTFRRLPKCVADLNLLSKDVHSMQRMLLSVFTQSLAYVASDLSVPGGDHRTRCPVSQLSVGRGSVARPRELPVLHFPPEAAELSQETLEG</sequence>
<proteinExistence type="predicted"/>
<dbReference type="EMBL" id="JAPTMU010000007">
    <property type="protein sequence ID" value="KAJ4940445.1"/>
    <property type="molecule type" value="Genomic_DNA"/>
</dbReference>
<dbReference type="Proteomes" id="UP001219934">
    <property type="component" value="Unassembled WGS sequence"/>
</dbReference>